<dbReference type="Proteomes" id="UP000188879">
    <property type="component" value="Unassembled WGS sequence"/>
</dbReference>
<reference evidence="1 2" key="1">
    <citation type="submission" date="2016-10" db="EMBL/GenBank/DDBJ databases">
        <title>Draft Genome sequence of Roseomonas sp. strain M3.</title>
        <authorList>
            <person name="Subhash Y."/>
            <person name="Lee S."/>
        </authorList>
    </citation>
    <scope>NUCLEOTIDE SEQUENCE [LARGE SCALE GENOMIC DNA]</scope>
    <source>
        <strain evidence="1 2">M3</strain>
    </source>
</reference>
<accession>A0A1V2GVE8</accession>
<proteinExistence type="predicted"/>
<evidence type="ECO:0000313" key="1">
    <source>
        <dbReference type="EMBL" id="ONG46622.1"/>
    </source>
</evidence>
<organism evidence="1 2">
    <name type="scientific">Teichococcus deserti</name>
    <dbReference type="NCBI Taxonomy" id="1817963"/>
    <lineage>
        <taxon>Bacteria</taxon>
        <taxon>Pseudomonadati</taxon>
        <taxon>Pseudomonadota</taxon>
        <taxon>Alphaproteobacteria</taxon>
        <taxon>Acetobacterales</taxon>
        <taxon>Roseomonadaceae</taxon>
        <taxon>Roseomonas</taxon>
    </lineage>
</organism>
<dbReference type="AlphaFoldDB" id="A0A1V2GVE8"/>
<comment type="caution">
    <text evidence="1">The sequence shown here is derived from an EMBL/GenBank/DDBJ whole genome shotgun (WGS) entry which is preliminary data.</text>
</comment>
<keyword evidence="2" id="KW-1185">Reference proteome</keyword>
<sequence length="70" mass="7601">MPQLLIRSDHDVRISAPSRDESGRWIRTAVLTVKSTGQNVEATSPPCADPESALKEVLATVRRQAGFAPD</sequence>
<name>A0A1V2GVE8_9PROT</name>
<dbReference type="RefSeq" id="WP_076960006.1">
    <property type="nucleotide sequence ID" value="NZ_MLCO01000314.1"/>
</dbReference>
<evidence type="ECO:0000313" key="2">
    <source>
        <dbReference type="Proteomes" id="UP000188879"/>
    </source>
</evidence>
<gene>
    <name evidence="1" type="ORF">BKE38_25055</name>
</gene>
<protein>
    <submittedName>
        <fullName evidence="1">Uncharacterized protein</fullName>
    </submittedName>
</protein>
<dbReference type="EMBL" id="MLCO01000314">
    <property type="protein sequence ID" value="ONG46622.1"/>
    <property type="molecule type" value="Genomic_DNA"/>
</dbReference>